<dbReference type="VEuPathDB" id="PiroplasmaDB:BOVATA_042580"/>
<feature type="compositionally biased region" description="Basic and acidic residues" evidence="1">
    <location>
        <begin position="117"/>
        <end position="131"/>
    </location>
</feature>
<dbReference type="RefSeq" id="XP_028869008.1">
    <property type="nucleotide sequence ID" value="XM_029013175.1"/>
</dbReference>
<dbReference type="Proteomes" id="UP000236319">
    <property type="component" value="Unassembled WGS sequence"/>
</dbReference>
<dbReference type="AlphaFoldDB" id="A0A2H6KIF2"/>
<dbReference type="OrthoDB" id="10364099at2759"/>
<name>A0A2H6KIF2_9APIC</name>
<protein>
    <submittedName>
        <fullName evidence="2">Cellulose synthase, putative</fullName>
    </submittedName>
</protein>
<feature type="region of interest" description="Disordered" evidence="1">
    <location>
        <begin position="99"/>
        <end position="142"/>
    </location>
</feature>
<organism evidence="2 3">
    <name type="scientific">Babesia ovata</name>
    <dbReference type="NCBI Taxonomy" id="189622"/>
    <lineage>
        <taxon>Eukaryota</taxon>
        <taxon>Sar</taxon>
        <taxon>Alveolata</taxon>
        <taxon>Apicomplexa</taxon>
        <taxon>Aconoidasida</taxon>
        <taxon>Piroplasmida</taxon>
        <taxon>Babesiidae</taxon>
        <taxon>Babesia</taxon>
    </lineage>
</organism>
<accession>A0A2H6KIF2</accession>
<evidence type="ECO:0000313" key="3">
    <source>
        <dbReference type="Proteomes" id="UP000236319"/>
    </source>
</evidence>
<sequence>MDVFVQNLFNGIDIPDDISEIGKINNAAPKHENNATPDVNIHVQQQTPCQQTQTQDNANACQTQKRVPVITAGLSAVTHDGGFARPTKRPVFDVKAPFIAPKPCQTPSQPEAVPPKRPVEEPTKTKREETRTSSANSRKLQHTVKKTIAERFPLRGPAGIRSYRNLALRGIVQELCWEREARLGKGPCYARRKQKYADFPQHFSVSEYVTKKYNIKWIINEAAIRHVGFKMDWLVVFVLSQRTLGLQVMFAFMDKTGQMLGCMNEELHLKLKTLEPGCALILKNVSRNGEV</sequence>
<comment type="caution">
    <text evidence="2">The sequence shown here is derived from an EMBL/GenBank/DDBJ whole genome shotgun (WGS) entry which is preliminary data.</text>
</comment>
<evidence type="ECO:0000256" key="1">
    <source>
        <dbReference type="SAM" id="MobiDB-lite"/>
    </source>
</evidence>
<proteinExistence type="predicted"/>
<evidence type="ECO:0000313" key="2">
    <source>
        <dbReference type="EMBL" id="GBE62765.1"/>
    </source>
</evidence>
<dbReference type="EMBL" id="BDSA01000006">
    <property type="protein sequence ID" value="GBE62765.1"/>
    <property type="molecule type" value="Genomic_DNA"/>
</dbReference>
<reference evidence="2 3" key="1">
    <citation type="journal article" date="2017" name="BMC Genomics">
        <title>Whole-genome assembly of Babesia ovata and comparative genomics between closely related pathogens.</title>
        <authorList>
            <person name="Yamagishi J."/>
            <person name="Asada M."/>
            <person name="Hakimi H."/>
            <person name="Tanaka T.Q."/>
            <person name="Sugimoto C."/>
            <person name="Kawazu S."/>
        </authorList>
    </citation>
    <scope>NUCLEOTIDE SEQUENCE [LARGE SCALE GENOMIC DNA]</scope>
    <source>
        <strain evidence="2 3">Miyake</strain>
    </source>
</reference>
<dbReference type="GeneID" id="39876535"/>
<gene>
    <name evidence="2" type="ORF">BOVATA_042580</name>
</gene>
<keyword evidence="3" id="KW-1185">Reference proteome</keyword>